<reference evidence="2 3" key="1">
    <citation type="submission" date="2015-05" db="EMBL/GenBank/DDBJ databases">
        <title>Complete genome of Marinobacter psychrophilus strain 20041T isolated from sea-ice of the Canadian Basin.</title>
        <authorList>
            <person name="Song L."/>
            <person name="Ren L."/>
            <person name="Yu Y."/>
            <person name="Wang X."/>
        </authorList>
    </citation>
    <scope>NUCLEOTIDE SEQUENCE [LARGE SCALE GENOMIC DNA]</scope>
    <source>
        <strain evidence="2 3">20041</strain>
    </source>
</reference>
<dbReference type="RefSeq" id="WP_048384697.1">
    <property type="nucleotide sequence ID" value="NZ_CP011494.1"/>
</dbReference>
<sequence>MTELDDRWLSVSEIAKYLGVSNDTVYRWIDKQTMPAHRVGRAWKFKKDEVDGWVRNRGASDGNSANA</sequence>
<protein>
    <submittedName>
        <fullName evidence="2">Transcriptional regulator</fullName>
    </submittedName>
</protein>
<dbReference type="InterPro" id="IPR036388">
    <property type="entry name" value="WH-like_DNA-bd_sf"/>
</dbReference>
<gene>
    <name evidence="2" type="ORF">ABA45_05785</name>
</gene>
<dbReference type="EMBL" id="CP011494">
    <property type="protein sequence ID" value="AKO51996.1"/>
    <property type="molecule type" value="Genomic_DNA"/>
</dbReference>
<dbReference type="Gene3D" id="1.10.10.10">
    <property type="entry name" value="Winged helix-like DNA-binding domain superfamily/Winged helix DNA-binding domain"/>
    <property type="match status" value="1"/>
</dbReference>
<dbReference type="NCBIfam" id="TIGR01764">
    <property type="entry name" value="excise"/>
    <property type="match status" value="1"/>
</dbReference>
<proteinExistence type="predicted"/>
<evidence type="ECO:0000313" key="2">
    <source>
        <dbReference type="EMBL" id="AKO51996.1"/>
    </source>
</evidence>
<keyword evidence="3" id="KW-1185">Reference proteome</keyword>
<evidence type="ECO:0000259" key="1">
    <source>
        <dbReference type="Pfam" id="PF12728"/>
    </source>
</evidence>
<dbReference type="AlphaFoldDB" id="A0A0H4HZ62"/>
<dbReference type="InterPro" id="IPR041657">
    <property type="entry name" value="HTH_17"/>
</dbReference>
<dbReference type="STRING" id="330734.ABA45_05785"/>
<feature type="domain" description="Helix-turn-helix" evidence="1">
    <location>
        <begin position="8"/>
        <end position="57"/>
    </location>
</feature>
<dbReference type="Pfam" id="PF12728">
    <property type="entry name" value="HTH_17"/>
    <property type="match status" value="1"/>
</dbReference>
<dbReference type="PATRIC" id="fig|330734.3.peg.1229"/>
<name>A0A0H4HZ62_9GAMM</name>
<dbReference type="Proteomes" id="UP000036406">
    <property type="component" value="Chromosome"/>
</dbReference>
<dbReference type="InterPro" id="IPR010093">
    <property type="entry name" value="SinI_DNA-bd"/>
</dbReference>
<accession>A0A0H4HZ62</accession>
<organism evidence="2 3">
    <name type="scientific">Marinobacter psychrophilus</name>
    <dbReference type="NCBI Taxonomy" id="330734"/>
    <lineage>
        <taxon>Bacteria</taxon>
        <taxon>Pseudomonadati</taxon>
        <taxon>Pseudomonadota</taxon>
        <taxon>Gammaproteobacteria</taxon>
        <taxon>Pseudomonadales</taxon>
        <taxon>Marinobacteraceae</taxon>
        <taxon>Marinobacter</taxon>
    </lineage>
</organism>
<dbReference type="KEGG" id="mpq:ABA45_05785"/>
<dbReference type="InterPro" id="IPR009061">
    <property type="entry name" value="DNA-bd_dom_put_sf"/>
</dbReference>
<evidence type="ECO:0000313" key="3">
    <source>
        <dbReference type="Proteomes" id="UP000036406"/>
    </source>
</evidence>
<dbReference type="SUPFAM" id="SSF46955">
    <property type="entry name" value="Putative DNA-binding domain"/>
    <property type="match status" value="1"/>
</dbReference>
<dbReference type="GO" id="GO:0003677">
    <property type="term" value="F:DNA binding"/>
    <property type="evidence" value="ECO:0007669"/>
    <property type="project" value="InterPro"/>
</dbReference>